<dbReference type="Proteomes" id="UP000582231">
    <property type="component" value="Unassembled WGS sequence"/>
</dbReference>
<dbReference type="GO" id="GO:0016853">
    <property type="term" value="F:isomerase activity"/>
    <property type="evidence" value="ECO:0007669"/>
    <property type="project" value="UniProtKB-KW"/>
</dbReference>
<dbReference type="InterPro" id="IPR037401">
    <property type="entry name" value="SnoaL-like"/>
</dbReference>
<feature type="domain" description="SnoaL-like" evidence="1">
    <location>
        <begin position="8"/>
        <end position="130"/>
    </location>
</feature>
<dbReference type="Gene3D" id="3.10.450.50">
    <property type="match status" value="1"/>
</dbReference>
<accession>A0A852RKF8</accession>
<keyword evidence="2" id="KW-0413">Isomerase</keyword>
<dbReference type="InterPro" id="IPR032710">
    <property type="entry name" value="NTF2-like_dom_sf"/>
</dbReference>
<keyword evidence="3" id="KW-1185">Reference proteome</keyword>
<dbReference type="Pfam" id="PF13474">
    <property type="entry name" value="SnoaL_3"/>
    <property type="match status" value="1"/>
</dbReference>
<reference evidence="2 3" key="1">
    <citation type="submission" date="2020-07" db="EMBL/GenBank/DDBJ databases">
        <title>Sequencing the genomes of 1000 actinobacteria strains.</title>
        <authorList>
            <person name="Klenk H.-P."/>
        </authorList>
    </citation>
    <scope>NUCLEOTIDE SEQUENCE [LARGE SCALE GENOMIC DNA]</scope>
    <source>
        <strain evidence="2 3">DSM 19082</strain>
    </source>
</reference>
<dbReference type="SUPFAM" id="SSF54427">
    <property type="entry name" value="NTF2-like"/>
    <property type="match status" value="1"/>
</dbReference>
<dbReference type="EMBL" id="JACCBF010000001">
    <property type="protein sequence ID" value="NYD31099.1"/>
    <property type="molecule type" value="Genomic_DNA"/>
</dbReference>
<dbReference type="RefSeq" id="WP_179727259.1">
    <property type="nucleotide sequence ID" value="NZ_BAABEF010000001.1"/>
</dbReference>
<proteinExistence type="predicted"/>
<sequence length="136" mass="15518">MTTDEQRVRATWTAYGEALQALDLDGLQALWDQEYSDLLYQPEEYARPCRTWEEIVAYWTGIPAVVERIAEWRELETDVTVAGDLALCFSTLATSMHLHGIEEPLTGEVRFTAALRRSGGDWRLVHAHESRQLVVP</sequence>
<evidence type="ECO:0000259" key="1">
    <source>
        <dbReference type="Pfam" id="PF13474"/>
    </source>
</evidence>
<organism evidence="2 3">
    <name type="scientific">Nocardioides kongjuensis</name>
    <dbReference type="NCBI Taxonomy" id="349522"/>
    <lineage>
        <taxon>Bacteria</taxon>
        <taxon>Bacillati</taxon>
        <taxon>Actinomycetota</taxon>
        <taxon>Actinomycetes</taxon>
        <taxon>Propionibacteriales</taxon>
        <taxon>Nocardioidaceae</taxon>
        <taxon>Nocardioides</taxon>
    </lineage>
</organism>
<name>A0A852RKF8_9ACTN</name>
<evidence type="ECO:0000313" key="3">
    <source>
        <dbReference type="Proteomes" id="UP000582231"/>
    </source>
</evidence>
<evidence type="ECO:0000313" key="2">
    <source>
        <dbReference type="EMBL" id="NYD31099.1"/>
    </source>
</evidence>
<protein>
    <submittedName>
        <fullName evidence="2">Ketosteroid isomerase-like protein</fullName>
    </submittedName>
</protein>
<dbReference type="AlphaFoldDB" id="A0A852RKF8"/>
<comment type="caution">
    <text evidence="2">The sequence shown here is derived from an EMBL/GenBank/DDBJ whole genome shotgun (WGS) entry which is preliminary data.</text>
</comment>
<gene>
    <name evidence="2" type="ORF">BJ958_002645</name>
</gene>